<dbReference type="GO" id="GO:0022857">
    <property type="term" value="F:transmembrane transporter activity"/>
    <property type="evidence" value="ECO:0007669"/>
    <property type="project" value="InterPro"/>
</dbReference>
<organism evidence="7">
    <name type="scientific">Thiolapillus brandeum</name>
    <dbReference type="NCBI Taxonomy" id="1076588"/>
    <lineage>
        <taxon>Bacteria</taxon>
        <taxon>Pseudomonadati</taxon>
        <taxon>Pseudomonadota</taxon>
        <taxon>Gammaproteobacteria</taxon>
        <taxon>Chromatiales</taxon>
        <taxon>Sedimenticolaceae</taxon>
        <taxon>Thiolapillus</taxon>
    </lineage>
</organism>
<dbReference type="Pfam" id="PF25954">
    <property type="entry name" value="Beta-barrel_RND_2"/>
    <property type="match status" value="1"/>
</dbReference>
<dbReference type="PANTHER" id="PTHR30097:SF15">
    <property type="entry name" value="CATION EFFLUX SYSTEM PROTEIN CUSB"/>
    <property type="match status" value="1"/>
</dbReference>
<evidence type="ECO:0000256" key="1">
    <source>
        <dbReference type="ARBA" id="ARBA00009477"/>
    </source>
</evidence>
<dbReference type="AlphaFoldDB" id="A0A831KB97"/>
<dbReference type="GO" id="GO:0030288">
    <property type="term" value="C:outer membrane-bounded periplasmic space"/>
    <property type="evidence" value="ECO:0007669"/>
    <property type="project" value="TreeGrafter"/>
</dbReference>
<dbReference type="Proteomes" id="UP000885822">
    <property type="component" value="Unassembled WGS sequence"/>
</dbReference>
<gene>
    <name evidence="7" type="ORF">ENG92_01605</name>
</gene>
<dbReference type="PANTHER" id="PTHR30097">
    <property type="entry name" value="CATION EFFLUX SYSTEM PROTEIN CUSB"/>
    <property type="match status" value="1"/>
</dbReference>
<dbReference type="EMBL" id="DRCV01000072">
    <property type="protein sequence ID" value="HDK37699.1"/>
    <property type="molecule type" value="Genomic_DNA"/>
</dbReference>
<dbReference type="GO" id="GO:0015679">
    <property type="term" value="P:plasma membrane copper ion transport"/>
    <property type="evidence" value="ECO:0007669"/>
    <property type="project" value="TreeGrafter"/>
</dbReference>
<dbReference type="Gene3D" id="2.40.420.20">
    <property type="match status" value="1"/>
</dbReference>
<dbReference type="InterPro" id="IPR006143">
    <property type="entry name" value="RND_pump_MFP"/>
</dbReference>
<dbReference type="Gene3D" id="1.10.287.470">
    <property type="entry name" value="Helix hairpin bin"/>
    <property type="match status" value="1"/>
</dbReference>
<feature type="domain" description="CzcB-like barrel-sandwich hybrid" evidence="6">
    <location>
        <begin position="99"/>
        <end position="237"/>
    </location>
</feature>
<feature type="region of interest" description="Disordered" evidence="3">
    <location>
        <begin position="42"/>
        <end position="64"/>
    </location>
</feature>
<accession>A0A831KB97</accession>
<keyword evidence="4" id="KW-0732">Signal</keyword>
<reference evidence="7" key="1">
    <citation type="journal article" date="2020" name="mSystems">
        <title>Genome- and Community-Level Interaction Insights into Carbon Utilization and Element Cycling Functions of Hydrothermarchaeota in Hydrothermal Sediment.</title>
        <authorList>
            <person name="Zhou Z."/>
            <person name="Liu Y."/>
            <person name="Xu W."/>
            <person name="Pan J."/>
            <person name="Luo Z.H."/>
            <person name="Li M."/>
        </authorList>
    </citation>
    <scope>NUCLEOTIDE SEQUENCE [LARGE SCALE GENOMIC DNA]</scope>
    <source>
        <strain evidence="7">HyVt-26</strain>
    </source>
</reference>
<dbReference type="NCBIfam" id="TIGR01730">
    <property type="entry name" value="RND_mfp"/>
    <property type="match status" value="1"/>
</dbReference>
<dbReference type="Pfam" id="PF25973">
    <property type="entry name" value="BSH_CzcB"/>
    <property type="match status" value="1"/>
</dbReference>
<dbReference type="GO" id="GO:0016020">
    <property type="term" value="C:membrane"/>
    <property type="evidence" value="ECO:0007669"/>
    <property type="project" value="InterPro"/>
</dbReference>
<proteinExistence type="inferred from homology"/>
<feature type="signal peptide" evidence="4">
    <location>
        <begin position="1"/>
        <end position="23"/>
    </location>
</feature>
<dbReference type="Gene3D" id="2.40.50.100">
    <property type="match status" value="1"/>
</dbReference>
<comment type="similarity">
    <text evidence="1">Belongs to the membrane fusion protein (MFP) (TC 8.A.1) family.</text>
</comment>
<evidence type="ECO:0000256" key="3">
    <source>
        <dbReference type="SAM" id="MobiDB-lite"/>
    </source>
</evidence>
<name>A0A831KB97_9GAMM</name>
<evidence type="ECO:0000259" key="5">
    <source>
        <dbReference type="Pfam" id="PF25954"/>
    </source>
</evidence>
<dbReference type="GO" id="GO:0046914">
    <property type="term" value="F:transition metal ion binding"/>
    <property type="evidence" value="ECO:0007669"/>
    <property type="project" value="TreeGrafter"/>
</dbReference>
<feature type="domain" description="CusB-like beta-barrel" evidence="5">
    <location>
        <begin position="240"/>
        <end position="313"/>
    </location>
</feature>
<evidence type="ECO:0000256" key="4">
    <source>
        <dbReference type="SAM" id="SignalP"/>
    </source>
</evidence>
<dbReference type="GO" id="GO:0060003">
    <property type="term" value="P:copper ion export"/>
    <property type="evidence" value="ECO:0007669"/>
    <property type="project" value="TreeGrafter"/>
</dbReference>
<comment type="caution">
    <text evidence="7">The sequence shown here is derived from an EMBL/GenBank/DDBJ whole genome shotgun (WGS) entry which is preliminary data.</text>
</comment>
<sequence length="395" mass="43466">MNTKNHKLYLLLLALMYSTTGLASGDHDHENEPTIAQTEHADHDDADTDEHGHGEEENTVHLSDEQRQAAGIEVEALELHPLAEEIEAPGEVSLNAYATSQITPRIEAQVVKRFARLGDDITEGQPLVMLSSATMAEAQGALLIAAKEWHRVKKLGKQVVSEQRHLESRVAYQQAYSRLLAYGMTEKQANQLVNNSAIGKADGSFTIMSPQNGTVIRDDFIIGQMAQPGDLLFEITDESTIWVEARVNPGLMRQVHVGAPARILSSGKWISGKVIQIHHALDEVTRTMAVRLEIPNPGDHLHPGQFVTTRIETGQSDQTVLSLPTDAIMRSPDGDWQVFVEKEPGEYEPVEVEVIRQIPGLAVIDGLAPGTRVVIKGAFFIQSELAKSSFEVHNH</sequence>
<evidence type="ECO:0000256" key="2">
    <source>
        <dbReference type="ARBA" id="ARBA00022448"/>
    </source>
</evidence>
<dbReference type="Gene3D" id="2.40.30.170">
    <property type="match status" value="1"/>
</dbReference>
<keyword evidence="2" id="KW-0813">Transport</keyword>
<protein>
    <submittedName>
        <fullName evidence="7">Efflux RND transporter periplasmic adaptor subunit</fullName>
    </submittedName>
</protein>
<dbReference type="FunFam" id="2.40.30.170:FF:000010">
    <property type="entry name" value="Efflux RND transporter periplasmic adaptor subunit"/>
    <property type="match status" value="1"/>
</dbReference>
<feature type="chain" id="PRO_5032357154" evidence="4">
    <location>
        <begin position="24"/>
        <end position="395"/>
    </location>
</feature>
<dbReference type="InterPro" id="IPR058792">
    <property type="entry name" value="Beta-barrel_RND_2"/>
</dbReference>
<dbReference type="InterPro" id="IPR058647">
    <property type="entry name" value="BSH_CzcB-like"/>
</dbReference>
<evidence type="ECO:0000259" key="6">
    <source>
        <dbReference type="Pfam" id="PF25973"/>
    </source>
</evidence>
<dbReference type="SUPFAM" id="SSF111369">
    <property type="entry name" value="HlyD-like secretion proteins"/>
    <property type="match status" value="1"/>
</dbReference>
<evidence type="ECO:0000313" key="7">
    <source>
        <dbReference type="EMBL" id="HDK37699.1"/>
    </source>
</evidence>
<dbReference type="InterPro" id="IPR051909">
    <property type="entry name" value="MFP_Cation_Efflux"/>
</dbReference>